<reference evidence="6" key="2">
    <citation type="journal article" date="2021" name="PeerJ">
        <title>Extensive microbial diversity within the chicken gut microbiome revealed by metagenomics and culture.</title>
        <authorList>
            <person name="Gilroy R."/>
            <person name="Ravi A."/>
            <person name="Getino M."/>
            <person name="Pursley I."/>
            <person name="Horton D.L."/>
            <person name="Alikhan N.F."/>
            <person name="Baker D."/>
            <person name="Gharbi K."/>
            <person name="Hall N."/>
            <person name="Watson M."/>
            <person name="Adriaenssens E.M."/>
            <person name="Foster-Nyarko E."/>
            <person name="Jarju S."/>
            <person name="Secka A."/>
            <person name="Antonio M."/>
            <person name="Oren A."/>
            <person name="Chaudhuri R.R."/>
            <person name="La Ragione R."/>
            <person name="Hildebrand F."/>
            <person name="Pallen M.J."/>
        </authorList>
    </citation>
    <scope>NUCLEOTIDE SEQUENCE</scope>
    <source>
        <strain evidence="6">B1-8020</strain>
    </source>
</reference>
<accession>A0A9D9NGW4</accession>
<dbReference type="PANTHER" id="PTHR37323:SF1">
    <property type="entry name" value="L-ORNITHINE N(ALPHA)-ACYLTRANSFERASE"/>
    <property type="match status" value="1"/>
</dbReference>
<evidence type="ECO:0000256" key="3">
    <source>
        <dbReference type="ARBA" id="ARBA00022679"/>
    </source>
</evidence>
<evidence type="ECO:0000256" key="1">
    <source>
        <dbReference type="ARBA" id="ARBA00005189"/>
    </source>
</evidence>
<keyword evidence="5" id="KW-0012">Acyltransferase</keyword>
<dbReference type="Pfam" id="PF13444">
    <property type="entry name" value="Acetyltransf_5"/>
    <property type="match status" value="1"/>
</dbReference>
<dbReference type="InterPro" id="IPR052351">
    <property type="entry name" value="Ornithine_N-alpha-AT"/>
</dbReference>
<evidence type="ECO:0000313" key="6">
    <source>
        <dbReference type="EMBL" id="MBO8472668.1"/>
    </source>
</evidence>
<dbReference type="GO" id="GO:0016746">
    <property type="term" value="F:acyltransferase activity"/>
    <property type="evidence" value="ECO:0007669"/>
    <property type="project" value="UniProtKB-KW"/>
</dbReference>
<dbReference type="EMBL" id="JADIMA010000034">
    <property type="protein sequence ID" value="MBO8472668.1"/>
    <property type="molecule type" value="Genomic_DNA"/>
</dbReference>
<protein>
    <submittedName>
        <fullName evidence="6">GNAT family N-acetyltransferase</fullName>
    </submittedName>
</protein>
<sequence>MKPLIDPVSKETLKKELTKDKLIRYTRKGDNELYEITAADSPNVMREIGRLRELTFRDAGGGTGEEIDIDRYDTDPDNPYRQLIVWNPNECEIIGGYRYIYGKGLDVSDLATAELFNFSDGFIKDYMPHMIELGRSFIQPNYQGTKMARKGLFALDNLWDGLGALIMKYSDCRYFFGKVTMYRKYNVQARNMLLNFMHKYFSDPDRMVYPISPIDIDAGNPLYSEIFDGLDYQEAYKRLSHEIKEKGEHIPPLVNSYMNLSATMKVFGTAINEKFGGVEETAILVTIPDIFPDKLDRYTSPLAEWSQRLKYRWWKVASTIKKRRSSRKAQQPLSE</sequence>
<keyword evidence="2" id="KW-0444">Lipid biosynthesis</keyword>
<keyword evidence="3" id="KW-0808">Transferase</keyword>
<evidence type="ECO:0000256" key="5">
    <source>
        <dbReference type="ARBA" id="ARBA00023315"/>
    </source>
</evidence>
<dbReference type="SUPFAM" id="SSF55729">
    <property type="entry name" value="Acyl-CoA N-acyltransferases (Nat)"/>
    <property type="match status" value="1"/>
</dbReference>
<keyword evidence="4" id="KW-0443">Lipid metabolism</keyword>
<evidence type="ECO:0000256" key="2">
    <source>
        <dbReference type="ARBA" id="ARBA00022516"/>
    </source>
</evidence>
<dbReference type="AlphaFoldDB" id="A0A9D9NGW4"/>
<dbReference type="GO" id="GO:0006629">
    <property type="term" value="P:lipid metabolic process"/>
    <property type="evidence" value="ECO:0007669"/>
    <property type="project" value="UniProtKB-KW"/>
</dbReference>
<evidence type="ECO:0000256" key="4">
    <source>
        <dbReference type="ARBA" id="ARBA00023098"/>
    </source>
</evidence>
<organism evidence="6 7">
    <name type="scientific">Candidatus Merdivivens pullicola</name>
    <dbReference type="NCBI Taxonomy" id="2840872"/>
    <lineage>
        <taxon>Bacteria</taxon>
        <taxon>Pseudomonadati</taxon>
        <taxon>Bacteroidota</taxon>
        <taxon>Bacteroidia</taxon>
        <taxon>Bacteroidales</taxon>
        <taxon>Muribaculaceae</taxon>
        <taxon>Muribaculaceae incertae sedis</taxon>
        <taxon>Candidatus Merdivivens</taxon>
    </lineage>
</organism>
<dbReference type="Proteomes" id="UP000823604">
    <property type="component" value="Unassembled WGS sequence"/>
</dbReference>
<name>A0A9D9NGW4_9BACT</name>
<evidence type="ECO:0000313" key="7">
    <source>
        <dbReference type="Proteomes" id="UP000823604"/>
    </source>
</evidence>
<gene>
    <name evidence="6" type="ORF">IAB81_03460</name>
</gene>
<dbReference type="InterPro" id="IPR016181">
    <property type="entry name" value="Acyl_CoA_acyltransferase"/>
</dbReference>
<comment type="caution">
    <text evidence="6">The sequence shown here is derived from an EMBL/GenBank/DDBJ whole genome shotgun (WGS) entry which is preliminary data.</text>
</comment>
<dbReference type="PANTHER" id="PTHR37323">
    <property type="entry name" value="GCN5-RELATED N-ACETYLTRANSFERASE"/>
    <property type="match status" value="1"/>
</dbReference>
<comment type="pathway">
    <text evidence="1">Lipid metabolism.</text>
</comment>
<reference evidence="6" key="1">
    <citation type="submission" date="2020-10" db="EMBL/GenBank/DDBJ databases">
        <authorList>
            <person name="Gilroy R."/>
        </authorList>
    </citation>
    <scope>NUCLEOTIDE SEQUENCE</scope>
    <source>
        <strain evidence="6">B1-8020</strain>
    </source>
</reference>
<proteinExistence type="predicted"/>